<protein>
    <submittedName>
        <fullName evidence="1">Uncharacterized protein</fullName>
    </submittedName>
</protein>
<keyword evidence="2" id="KW-1185">Reference proteome</keyword>
<dbReference type="KEGG" id="scib:HUG20_05870"/>
<evidence type="ECO:0000313" key="2">
    <source>
        <dbReference type="Proteomes" id="UP000595349"/>
    </source>
</evidence>
<organism evidence="1 2">
    <name type="scientific">Salicibibacter cibi</name>
    <dbReference type="NCBI Taxonomy" id="2743001"/>
    <lineage>
        <taxon>Bacteria</taxon>
        <taxon>Bacillati</taxon>
        <taxon>Bacillota</taxon>
        <taxon>Bacilli</taxon>
        <taxon>Bacillales</taxon>
        <taxon>Bacillaceae</taxon>
        <taxon>Salicibibacter</taxon>
    </lineage>
</organism>
<gene>
    <name evidence="1" type="ORF">HUG20_05870</name>
</gene>
<name>A0A7T6Z9P4_9BACI</name>
<dbReference type="Proteomes" id="UP000595349">
    <property type="component" value="Chromosome"/>
</dbReference>
<accession>A0A7T6Z9P4</accession>
<reference evidence="1 2" key="1">
    <citation type="submission" date="2020-06" db="EMBL/GenBank/DDBJ databases">
        <title>Genomic analysis of Salicibibacter sp. NKC21-4.</title>
        <authorList>
            <person name="Oh Y.J."/>
        </authorList>
    </citation>
    <scope>NUCLEOTIDE SEQUENCE [LARGE SCALE GENOMIC DNA]</scope>
    <source>
        <strain evidence="1 2">NKC21-4</strain>
    </source>
</reference>
<sequence>MERKKYYVTLDQAMTGISEVKTEDNKIQYEIRVTEREKEQLQQLIKRINEEDVEPQEIILRPFNEEAADRDKEQMGKDMQKLYSYLYDYGTERTRSFLEQLREN</sequence>
<proteinExistence type="predicted"/>
<dbReference type="RefSeq" id="WP_200089133.1">
    <property type="nucleotide sequence ID" value="NZ_CP054706.1"/>
</dbReference>
<dbReference type="EMBL" id="CP054706">
    <property type="protein sequence ID" value="QQK79464.1"/>
    <property type="molecule type" value="Genomic_DNA"/>
</dbReference>
<evidence type="ECO:0000313" key="1">
    <source>
        <dbReference type="EMBL" id="QQK79464.1"/>
    </source>
</evidence>
<dbReference type="AlphaFoldDB" id="A0A7T6Z9P4"/>